<evidence type="ECO:0000256" key="5">
    <source>
        <dbReference type="SAM" id="MobiDB-lite"/>
    </source>
</evidence>
<dbReference type="PANTHER" id="PTHR12466:SF8">
    <property type="entry name" value="PARAFIBROMIN"/>
    <property type="match status" value="1"/>
</dbReference>
<evidence type="ECO:0000256" key="1">
    <source>
        <dbReference type="ARBA" id="ARBA00004123"/>
    </source>
</evidence>
<dbReference type="GO" id="GO:0032968">
    <property type="term" value="P:positive regulation of transcription elongation by RNA polymerase II"/>
    <property type="evidence" value="ECO:0007669"/>
    <property type="project" value="TreeGrafter"/>
</dbReference>
<name>A0A058Z8Q3_FONAL</name>
<dbReference type="eggNOG" id="KOG3786">
    <property type="taxonomic scope" value="Eukaryota"/>
</dbReference>
<keyword evidence="3" id="KW-0804">Transcription</keyword>
<evidence type="ECO:0000313" key="7">
    <source>
        <dbReference type="EMBL" id="KCV70640.1"/>
    </source>
</evidence>
<dbReference type="RefSeq" id="XP_009495156.1">
    <property type="nucleotide sequence ID" value="XM_009496881.1"/>
</dbReference>
<dbReference type="AlphaFoldDB" id="A0A058Z8Q3"/>
<evidence type="ECO:0000259" key="6">
    <source>
        <dbReference type="Pfam" id="PF05179"/>
    </source>
</evidence>
<dbReference type="OMA" id="VDRNKRH"/>
<dbReference type="InterPro" id="IPR038103">
    <property type="entry name" value="CDC73_C_sf"/>
</dbReference>
<dbReference type="GO" id="GO:0016593">
    <property type="term" value="C:Cdc73/Paf1 complex"/>
    <property type="evidence" value="ECO:0007669"/>
    <property type="project" value="InterPro"/>
</dbReference>
<dbReference type="Gene3D" id="3.40.50.11990">
    <property type="entry name" value="RNA polymerase II accessory factor, Cdc73 C-terminal domain"/>
    <property type="match status" value="1"/>
</dbReference>
<evidence type="ECO:0000313" key="8">
    <source>
        <dbReference type="Proteomes" id="UP000030693"/>
    </source>
</evidence>
<evidence type="ECO:0000256" key="3">
    <source>
        <dbReference type="ARBA" id="ARBA00023163"/>
    </source>
</evidence>
<feature type="domain" description="Cell division control protein 73 C-terminal" evidence="6">
    <location>
        <begin position="292"/>
        <end position="463"/>
    </location>
</feature>
<evidence type="ECO:0000256" key="2">
    <source>
        <dbReference type="ARBA" id="ARBA00010427"/>
    </source>
</evidence>
<keyword evidence="8" id="KW-1185">Reference proteome</keyword>
<dbReference type="PANTHER" id="PTHR12466">
    <property type="entry name" value="CDC73 DOMAIN PROTEIN"/>
    <property type="match status" value="1"/>
</dbReference>
<feature type="region of interest" description="Disordered" evidence="5">
    <location>
        <begin position="223"/>
        <end position="282"/>
    </location>
</feature>
<dbReference type="InterPro" id="IPR007852">
    <property type="entry name" value="Cdc73/Parafibromin"/>
</dbReference>
<dbReference type="InterPro" id="IPR031336">
    <property type="entry name" value="CDC73_C"/>
</dbReference>
<reference evidence="7" key="1">
    <citation type="submission" date="2013-04" db="EMBL/GenBank/DDBJ databases">
        <title>The Genome Sequence of Fonticula alba ATCC 38817.</title>
        <authorList>
            <consortium name="The Broad Institute Genomics Platform"/>
            <person name="Russ C."/>
            <person name="Cuomo C."/>
            <person name="Burger G."/>
            <person name="Gray M.W."/>
            <person name="Holland P.W.H."/>
            <person name="King N."/>
            <person name="Lang F.B.F."/>
            <person name="Roger A.J."/>
            <person name="Ruiz-Trillo I."/>
            <person name="Brown M."/>
            <person name="Walker B."/>
            <person name="Young S."/>
            <person name="Zeng Q."/>
            <person name="Gargeya S."/>
            <person name="Fitzgerald M."/>
            <person name="Haas B."/>
            <person name="Abouelleil A."/>
            <person name="Allen A.W."/>
            <person name="Alvarado L."/>
            <person name="Arachchi H.M."/>
            <person name="Berlin A.M."/>
            <person name="Chapman S.B."/>
            <person name="Gainer-Dewar J."/>
            <person name="Goldberg J."/>
            <person name="Griggs A."/>
            <person name="Gujja S."/>
            <person name="Hansen M."/>
            <person name="Howarth C."/>
            <person name="Imamovic A."/>
            <person name="Ireland A."/>
            <person name="Larimer J."/>
            <person name="McCowan C."/>
            <person name="Murphy C."/>
            <person name="Pearson M."/>
            <person name="Poon T.W."/>
            <person name="Priest M."/>
            <person name="Roberts A."/>
            <person name="Saif S."/>
            <person name="Shea T."/>
            <person name="Sisk P."/>
            <person name="Sykes S."/>
            <person name="Wortman J."/>
            <person name="Nusbaum C."/>
            <person name="Birren B."/>
        </authorList>
    </citation>
    <scope>NUCLEOTIDE SEQUENCE [LARGE SCALE GENOMIC DNA]</scope>
    <source>
        <strain evidence="7">ATCC 38817</strain>
    </source>
</reference>
<dbReference type="Pfam" id="PF05179">
    <property type="entry name" value="CDC73_C"/>
    <property type="match status" value="1"/>
</dbReference>
<accession>A0A058Z8Q3</accession>
<keyword evidence="4" id="KW-0539">Nucleus</keyword>
<comment type="similarity">
    <text evidence="2">Belongs to the CDC73 family.</text>
</comment>
<proteinExistence type="inferred from homology"/>
<comment type="subcellular location">
    <subcellularLocation>
        <location evidence="1">Nucleus</location>
    </subcellularLocation>
</comment>
<evidence type="ECO:0000256" key="4">
    <source>
        <dbReference type="ARBA" id="ARBA00023242"/>
    </source>
</evidence>
<gene>
    <name evidence="7" type="ORF">H696_02996</name>
</gene>
<dbReference type="Proteomes" id="UP000030693">
    <property type="component" value="Unassembled WGS sequence"/>
</dbReference>
<dbReference type="GO" id="GO:0006368">
    <property type="term" value="P:transcription elongation by RNA polymerase II"/>
    <property type="evidence" value="ECO:0007669"/>
    <property type="project" value="InterPro"/>
</dbReference>
<dbReference type="OrthoDB" id="2186602at2759"/>
<sequence>MSTASASTTPAAPADAGVASSSASVDVAALLREITMRGERARLEGDLLVFPASASPDGRELSFPRAMPTNFRRLFGQQDPYPLDVVWFLLEHRATDTVTYTNEAKVAGFSTVFLVDRTDITKYLTGASEVAVCMSAGPAGAGAAGAGGRLAGQADTGPAALKRRRHDESGMSVPSGAAFDYGDPHGLERVFVNRHNYLLSDSTGSFESVQQVLKSLDSQAKQSAAAAGSRHPSALAGAAGRTGSKAPGARPVAGGSSATASGAPGSGRSRSSGHPVARDLAGSGNWPADNTFIIVVPSGTSALLTLQNIKPFFTESKYIPHTAIPRSEIQRGSFKVERTLGPGVRPGAAGAAGPGNAPGAAGGRTVTFIFKDNPQPGDWDKVICVIANGKEWQWRTWPAGWNTPADIFNRSLGLYFNNAGTQLDDNLKRWNLKVLQVERPSGSGQQMSNPGSNLVPRFWELIDGALMRR</sequence>
<dbReference type="GO" id="GO:0000993">
    <property type="term" value="F:RNA polymerase II complex binding"/>
    <property type="evidence" value="ECO:0007669"/>
    <property type="project" value="TreeGrafter"/>
</dbReference>
<feature type="compositionally biased region" description="Low complexity" evidence="5">
    <location>
        <begin position="253"/>
        <end position="273"/>
    </location>
</feature>
<dbReference type="EMBL" id="KB932204">
    <property type="protein sequence ID" value="KCV70640.1"/>
    <property type="molecule type" value="Genomic_DNA"/>
</dbReference>
<dbReference type="GeneID" id="20527721"/>
<protein>
    <recommendedName>
        <fullName evidence="6">Cell division control protein 73 C-terminal domain-containing protein</fullName>
    </recommendedName>
</protein>
<organism evidence="7">
    <name type="scientific">Fonticula alba</name>
    <name type="common">Slime mold</name>
    <dbReference type="NCBI Taxonomy" id="691883"/>
    <lineage>
        <taxon>Eukaryota</taxon>
        <taxon>Rotosphaerida</taxon>
        <taxon>Fonticulaceae</taxon>
        <taxon>Fonticula</taxon>
    </lineage>
</organism>
<dbReference type="STRING" id="691883.A0A058Z8Q3"/>